<accession>A0A918XKE8</accession>
<gene>
    <name evidence="2" type="ORF">GCM10007147_41140</name>
</gene>
<evidence type="ECO:0000256" key="1">
    <source>
        <dbReference type="SAM" id="Phobius"/>
    </source>
</evidence>
<dbReference type="Proteomes" id="UP000654947">
    <property type="component" value="Unassembled WGS sequence"/>
</dbReference>
<proteinExistence type="predicted"/>
<protein>
    <submittedName>
        <fullName evidence="2">Uncharacterized protein</fullName>
    </submittedName>
</protein>
<organism evidence="2 3">
    <name type="scientific">Nocardiopsis kunsanensis</name>
    <dbReference type="NCBI Taxonomy" id="141693"/>
    <lineage>
        <taxon>Bacteria</taxon>
        <taxon>Bacillati</taxon>
        <taxon>Actinomycetota</taxon>
        <taxon>Actinomycetes</taxon>
        <taxon>Streptosporangiales</taxon>
        <taxon>Nocardiopsidaceae</taxon>
        <taxon>Nocardiopsis</taxon>
    </lineage>
</organism>
<reference evidence="2 3" key="1">
    <citation type="journal article" date="2014" name="Int. J. Syst. Evol. Microbiol.">
        <title>Complete genome sequence of Corynebacterium casei LMG S-19264T (=DSM 44701T), isolated from a smear-ripened cheese.</title>
        <authorList>
            <consortium name="US DOE Joint Genome Institute (JGI-PGF)"/>
            <person name="Walter F."/>
            <person name="Albersmeier A."/>
            <person name="Kalinowski J."/>
            <person name="Ruckert C."/>
        </authorList>
    </citation>
    <scope>NUCLEOTIDE SEQUENCE [LARGE SCALE GENOMIC DNA]</scope>
    <source>
        <strain evidence="2 3">KCTC 19473</strain>
    </source>
</reference>
<dbReference type="AlphaFoldDB" id="A0A918XKE8"/>
<name>A0A918XKE8_9ACTN</name>
<evidence type="ECO:0000313" key="3">
    <source>
        <dbReference type="Proteomes" id="UP000654947"/>
    </source>
</evidence>
<comment type="caution">
    <text evidence="2">The sequence shown here is derived from an EMBL/GenBank/DDBJ whole genome shotgun (WGS) entry which is preliminary data.</text>
</comment>
<keyword evidence="1" id="KW-1133">Transmembrane helix</keyword>
<feature type="transmembrane region" description="Helical" evidence="1">
    <location>
        <begin position="44"/>
        <end position="61"/>
    </location>
</feature>
<dbReference type="EMBL" id="BMXL01000032">
    <property type="protein sequence ID" value="GHD35029.1"/>
    <property type="molecule type" value="Genomic_DNA"/>
</dbReference>
<keyword evidence="3" id="KW-1185">Reference proteome</keyword>
<evidence type="ECO:0000313" key="2">
    <source>
        <dbReference type="EMBL" id="GHD35029.1"/>
    </source>
</evidence>
<sequence>MRMGNVTPFIGTVMAGVALSEHSRAPGHHAVFRRRAWVSDGIHLGIFAVLLGAFVTAVLLVS</sequence>
<keyword evidence="1" id="KW-0472">Membrane</keyword>
<keyword evidence="1" id="KW-0812">Transmembrane</keyword>